<sequence length="279" mass="31765">MSMVGAAWVLRDVNGLVLCHSRRTFVGCHLKDEAKLITILCFQGMEVMTALSGCQGWLVNTVHKDANRGASSIAQSLINMSFFSRINVLEGALMDVAEHPNDEEEVEGIDLHQQRYPWEGSDMDYLYDEVSISLDGLRSIFESRRLVFLCFNGVEEDDVQYKPLFWILRVKSYTETSRPRTSRPKWKLSDFVLAKYSPMRETSYFSTKILGTFGYAAPEYESTAAAVYKVYSIAARMLADFQENSRGGDRKFAGGITRSRYRAMERPPEGWVMCNVAYE</sequence>
<reference evidence="1" key="1">
    <citation type="submission" date="2019-12" db="EMBL/GenBank/DDBJ databases">
        <title>Genome sequencing and annotation of Brassica cretica.</title>
        <authorList>
            <person name="Studholme D.J."/>
            <person name="Sarris P."/>
        </authorList>
    </citation>
    <scope>NUCLEOTIDE SEQUENCE</scope>
    <source>
        <strain evidence="1">PFS-109/04</strain>
        <tissue evidence="1">Leaf</tissue>
    </source>
</reference>
<dbReference type="InterPro" id="IPR011009">
    <property type="entry name" value="Kinase-like_dom_sf"/>
</dbReference>
<comment type="caution">
    <text evidence="1">The sequence shown here is derived from an EMBL/GenBank/DDBJ whole genome shotgun (WGS) entry which is preliminary data.</text>
</comment>
<protein>
    <submittedName>
        <fullName evidence="1">Uncharacterized protein</fullName>
    </submittedName>
</protein>
<evidence type="ECO:0000313" key="2">
    <source>
        <dbReference type="Proteomes" id="UP000712600"/>
    </source>
</evidence>
<dbReference type="Proteomes" id="UP000712600">
    <property type="component" value="Unassembled WGS sequence"/>
</dbReference>
<accession>A0A8S9RS89</accession>
<dbReference type="EMBL" id="QGKX02000088">
    <property type="protein sequence ID" value="KAF3583353.1"/>
    <property type="molecule type" value="Genomic_DNA"/>
</dbReference>
<proteinExistence type="predicted"/>
<name>A0A8S9RS89_BRACR</name>
<evidence type="ECO:0000313" key="1">
    <source>
        <dbReference type="EMBL" id="KAF3583353.1"/>
    </source>
</evidence>
<gene>
    <name evidence="1" type="ORF">F2Q69_00029600</name>
</gene>
<dbReference type="SUPFAM" id="SSF56112">
    <property type="entry name" value="Protein kinase-like (PK-like)"/>
    <property type="match status" value="1"/>
</dbReference>
<organism evidence="1 2">
    <name type="scientific">Brassica cretica</name>
    <name type="common">Mustard</name>
    <dbReference type="NCBI Taxonomy" id="69181"/>
    <lineage>
        <taxon>Eukaryota</taxon>
        <taxon>Viridiplantae</taxon>
        <taxon>Streptophyta</taxon>
        <taxon>Embryophyta</taxon>
        <taxon>Tracheophyta</taxon>
        <taxon>Spermatophyta</taxon>
        <taxon>Magnoliopsida</taxon>
        <taxon>eudicotyledons</taxon>
        <taxon>Gunneridae</taxon>
        <taxon>Pentapetalae</taxon>
        <taxon>rosids</taxon>
        <taxon>malvids</taxon>
        <taxon>Brassicales</taxon>
        <taxon>Brassicaceae</taxon>
        <taxon>Brassiceae</taxon>
        <taxon>Brassica</taxon>
    </lineage>
</organism>
<dbReference type="AlphaFoldDB" id="A0A8S9RS89"/>